<keyword evidence="3" id="KW-1185">Reference proteome</keyword>
<evidence type="ECO:0000259" key="1">
    <source>
        <dbReference type="Pfam" id="PF01402"/>
    </source>
</evidence>
<feature type="domain" description="Ribbon-helix-helix protein CopG" evidence="1">
    <location>
        <begin position="13"/>
        <end position="50"/>
    </location>
</feature>
<dbReference type="InterPro" id="IPR013321">
    <property type="entry name" value="Arc_rbn_hlx_hlx"/>
</dbReference>
<reference evidence="2 3" key="1">
    <citation type="submission" date="2021-03" db="EMBL/GenBank/DDBJ databases">
        <title>Sequencing the genomes of 1000 actinobacteria strains.</title>
        <authorList>
            <person name="Klenk H.-P."/>
        </authorList>
    </citation>
    <scope>NUCLEOTIDE SEQUENCE [LARGE SCALE GENOMIC DNA]</scope>
    <source>
        <strain evidence="2 3">DSM 15454</strain>
    </source>
</reference>
<dbReference type="InterPro" id="IPR002145">
    <property type="entry name" value="CopG"/>
</dbReference>
<accession>A0ABS4W7L5</accession>
<gene>
    <name evidence="2" type="ORF">JOF46_000098</name>
</gene>
<dbReference type="CDD" id="cd21631">
    <property type="entry name" value="RHH_CopG_NikR-like"/>
    <property type="match status" value="1"/>
</dbReference>
<organism evidence="2 3">
    <name type="scientific">Paeniglutamicibacter psychrophenolicus</name>
    <dbReference type="NCBI Taxonomy" id="257454"/>
    <lineage>
        <taxon>Bacteria</taxon>
        <taxon>Bacillati</taxon>
        <taxon>Actinomycetota</taxon>
        <taxon>Actinomycetes</taxon>
        <taxon>Micrococcales</taxon>
        <taxon>Micrococcaceae</taxon>
        <taxon>Paeniglutamicibacter</taxon>
    </lineage>
</organism>
<comment type="caution">
    <text evidence="2">The sequence shown here is derived from an EMBL/GenBank/DDBJ whole genome shotgun (WGS) entry which is preliminary data.</text>
</comment>
<proteinExistence type="predicted"/>
<name>A0ABS4W7L5_9MICC</name>
<protein>
    <submittedName>
        <fullName evidence="2">HicB family RNase H-like nuclease</fullName>
    </submittedName>
</protein>
<dbReference type="Proteomes" id="UP000766570">
    <property type="component" value="Unassembled WGS sequence"/>
</dbReference>
<dbReference type="EMBL" id="JAGIOE010000001">
    <property type="protein sequence ID" value="MBP2372186.1"/>
    <property type="molecule type" value="Genomic_DNA"/>
</dbReference>
<dbReference type="Gene3D" id="1.10.1220.10">
    <property type="entry name" value="Met repressor-like"/>
    <property type="match status" value="1"/>
</dbReference>
<dbReference type="Pfam" id="PF01402">
    <property type="entry name" value="RHH_1"/>
    <property type="match status" value="1"/>
</dbReference>
<dbReference type="RefSeq" id="WP_209905534.1">
    <property type="nucleotide sequence ID" value="NZ_BAAAMI010000009.1"/>
</dbReference>
<dbReference type="SUPFAM" id="SSF47598">
    <property type="entry name" value="Ribbon-helix-helix"/>
    <property type="match status" value="1"/>
</dbReference>
<sequence length="52" mass="5836">MATNEDAPSPKIQFNIYLPAALVRRVKHAAIDDQASLSAFVEKALEHYLEDH</sequence>
<evidence type="ECO:0000313" key="2">
    <source>
        <dbReference type="EMBL" id="MBP2372186.1"/>
    </source>
</evidence>
<dbReference type="InterPro" id="IPR010985">
    <property type="entry name" value="Ribbon_hlx_hlx"/>
</dbReference>
<evidence type="ECO:0000313" key="3">
    <source>
        <dbReference type="Proteomes" id="UP000766570"/>
    </source>
</evidence>